<name>A0ACC1XBQ9_MELAZ</name>
<keyword evidence="2" id="KW-1185">Reference proteome</keyword>
<dbReference type="Proteomes" id="UP001164539">
    <property type="component" value="Chromosome 10"/>
</dbReference>
<reference evidence="1 2" key="1">
    <citation type="journal article" date="2023" name="Science">
        <title>Complex scaffold remodeling in plant triterpene biosynthesis.</title>
        <authorList>
            <person name="De La Pena R."/>
            <person name="Hodgson H."/>
            <person name="Liu J.C."/>
            <person name="Stephenson M.J."/>
            <person name="Martin A.C."/>
            <person name="Owen C."/>
            <person name="Harkess A."/>
            <person name="Leebens-Mack J."/>
            <person name="Jimenez L.E."/>
            <person name="Osbourn A."/>
            <person name="Sattely E.S."/>
        </authorList>
    </citation>
    <scope>NUCLEOTIDE SEQUENCE [LARGE SCALE GENOMIC DNA]</scope>
    <source>
        <strain evidence="2">cv. JPN11</strain>
        <tissue evidence="1">Leaf</tissue>
    </source>
</reference>
<sequence>MAPNFLIFTILAFFTVNLSLSLDQNDFPLIGFGDDSLFHGDYSPPSPPPPIAPPHPPSLTCRSDLNGIGTLDTVCQLNSSLTFQNDNVYVEGSGSFHVLPGVTLNCRILGCSITINVTGEFVLGQNSAIIAGTVYVSAFNASFLSGSVVNVTGLAGEPPAQTSGTPDGVQGAGGGHGGRGASCVADNMKLPDDVWGGDAYSWSSLEEPWSYGSKGGTTSKGENFGGEGGGRIRFEIVNEIEVSGSLLADGGDGGVKGGGGSGGSIFIEAQRMTGNGKISASGGNGFAGGGGGRVSIDVFSRHDETEVFVHGGRSFGCPENAGAAGTYYDAVPRRLIVSNNNLPTNTDTLLLEFPKQPLWTNVYIRDNAKASVPLFWSRVQVRGQIRLSRGAALSFGLAHYASSEFELLAEELLMSDSVVKIYGALRMTVKMHLMWNSKMLIDAGGDTILATSLLEASNLVVLKESSVIHSNANLGVHGQGFLNLSGPGDMIEAQRLILSLFFSINVGPGSVLRGPLENASNNDTKPQLYCERQDCPVELVHPPEDCNLNSSLSFTLQICRVEEINTEGIITGSVVHFHWVRSVVVHASGAISATGLGCTGGVGQGKVFGNGLGGGGGHGGRGGEGYFNGSFIDGGTAYGDADLPCELGSGSGNDSLAGATAGGGIVVMGSMEHSLTSLSVYGSIRADGESFEEEIYQQRGRLISDIGPGGGSGGTILLFVHTLVLGDSSFISTTGGHGSHNGGGGGGGGRVHFHWSDIPTGDEYLPLASVKGNIHARGGLGRGQGVTGGNGTVTGKACPKGLYGVFCEECPVGTFKNVSGSDRALCQNCPSYELPRRAVYIPVRGGVTENPCPYKCVSERYHMPHCYTALEELVYTFGGPWLFGLILLGILILLALVLSVARMKYVSGDELPTLVPTRRGSRIDHSFPFLESLNEVLETNRTEESRSHVHRMYFMGPNTFSEPWNLPHSPPEQVTEIVYEDAFNRFVDEINALAAYQWWEGSVYSILSILAYPLAWSWLQRCRKNKLQQLREFVRSEYDHSCLRSCRSRALYEGLKVAATADLMLAYVDFFLGGDEKRADLPARLNQRFPMSLVFGGDGSYMAPFCLHNDNILTSLMSQSVPPTIWYRLVAGLNAQLRLVRCGHLKITFGHVIIWLETHANPTLSTYGIHVDLAWFQPTSSGYCQFGLVVYANETRNLAHAIERQDGSLRHELQSCLVRTRQGDALDYLRVSEHLMTRRRIFGGILNAKSLRTLKTKRVICYPFSFIVYNSKPVGHQDLVGLLISILLLADFSLVLLTLLQMYSISLFNFFLVLFILPLGLLFPFPAGISALFSHGPRRSAGLARVYALWNITSLVNVATGFMCGYLHYRAHSSKKHLNFQSWNFSMDESEWWMLPSGLLLCKIIQARLIDYHVANQEIQDYSLYSNDPDVFWQS</sequence>
<organism evidence="1 2">
    <name type="scientific">Melia azedarach</name>
    <name type="common">Chinaberry tree</name>
    <dbReference type="NCBI Taxonomy" id="155640"/>
    <lineage>
        <taxon>Eukaryota</taxon>
        <taxon>Viridiplantae</taxon>
        <taxon>Streptophyta</taxon>
        <taxon>Embryophyta</taxon>
        <taxon>Tracheophyta</taxon>
        <taxon>Spermatophyta</taxon>
        <taxon>Magnoliopsida</taxon>
        <taxon>eudicotyledons</taxon>
        <taxon>Gunneridae</taxon>
        <taxon>Pentapetalae</taxon>
        <taxon>rosids</taxon>
        <taxon>malvids</taxon>
        <taxon>Sapindales</taxon>
        <taxon>Meliaceae</taxon>
        <taxon>Melia</taxon>
    </lineage>
</organism>
<dbReference type="EMBL" id="CM051403">
    <property type="protein sequence ID" value="KAJ4708572.1"/>
    <property type="molecule type" value="Genomic_DNA"/>
</dbReference>
<accession>A0ACC1XBQ9</accession>
<gene>
    <name evidence="1" type="ORF">OWV82_018496</name>
</gene>
<evidence type="ECO:0000313" key="1">
    <source>
        <dbReference type="EMBL" id="KAJ4708572.1"/>
    </source>
</evidence>
<evidence type="ECO:0000313" key="2">
    <source>
        <dbReference type="Proteomes" id="UP001164539"/>
    </source>
</evidence>
<keyword evidence="1" id="KW-0675">Receptor</keyword>
<comment type="caution">
    <text evidence="1">The sequence shown here is derived from an EMBL/GenBank/DDBJ whole genome shotgun (WGS) entry which is preliminary data.</text>
</comment>
<protein>
    <submittedName>
        <fullName evidence="1">Ephrin type-B receptor</fullName>
    </submittedName>
</protein>
<proteinExistence type="predicted"/>